<dbReference type="Proteomes" id="UP000305202">
    <property type="component" value="Unassembled WGS sequence"/>
</dbReference>
<evidence type="ECO:0000313" key="2">
    <source>
        <dbReference type="EMBL" id="TKI02894.1"/>
    </source>
</evidence>
<dbReference type="Pfam" id="PF10948">
    <property type="entry name" value="DUF2635"/>
    <property type="match status" value="1"/>
</dbReference>
<dbReference type="EMBL" id="SZPQ01000058">
    <property type="protein sequence ID" value="TKI02894.1"/>
    <property type="molecule type" value="Genomic_DNA"/>
</dbReference>
<keyword evidence="3" id="KW-1185">Reference proteome</keyword>
<sequence>MFVKPNTGRAVRDPVKGTLLPAEGAEVPDTSFWRRRLRDGDVSIAAATSAPADSTDTAASATATASTAAQEDTK</sequence>
<organism evidence="2 3">
    <name type="scientific">Martelella alba</name>
    <dbReference type="NCBI Taxonomy" id="2590451"/>
    <lineage>
        <taxon>Bacteria</taxon>
        <taxon>Pseudomonadati</taxon>
        <taxon>Pseudomonadota</taxon>
        <taxon>Alphaproteobacteria</taxon>
        <taxon>Hyphomicrobiales</taxon>
        <taxon>Aurantimonadaceae</taxon>
        <taxon>Martelella</taxon>
    </lineage>
</organism>
<evidence type="ECO:0000313" key="3">
    <source>
        <dbReference type="Proteomes" id="UP000305202"/>
    </source>
</evidence>
<evidence type="ECO:0000256" key="1">
    <source>
        <dbReference type="SAM" id="MobiDB-lite"/>
    </source>
</evidence>
<dbReference type="RefSeq" id="WP_136992767.1">
    <property type="nucleotide sequence ID" value="NZ_SZPQ01000058.1"/>
</dbReference>
<name>A0ABY2SE02_9HYPH</name>
<gene>
    <name evidence="2" type="ORF">FCN80_23575</name>
</gene>
<dbReference type="InterPro" id="IPR024400">
    <property type="entry name" value="DUF2635"/>
</dbReference>
<protein>
    <submittedName>
        <fullName evidence="2">DUF2635 domain-containing protein</fullName>
    </submittedName>
</protein>
<reference evidence="2 3" key="1">
    <citation type="submission" date="2019-04" db="EMBL/GenBank/DDBJ databases">
        <authorList>
            <person name="Li M."/>
            <person name="Gao C."/>
        </authorList>
    </citation>
    <scope>NUCLEOTIDE SEQUENCE [LARGE SCALE GENOMIC DNA]</scope>
    <source>
        <strain evidence="2 3">BGMRC 2031</strain>
    </source>
</reference>
<proteinExistence type="predicted"/>
<accession>A0ABY2SE02</accession>
<feature type="region of interest" description="Disordered" evidence="1">
    <location>
        <begin position="47"/>
        <end position="74"/>
    </location>
</feature>
<comment type="caution">
    <text evidence="2">The sequence shown here is derived from an EMBL/GenBank/DDBJ whole genome shotgun (WGS) entry which is preliminary data.</text>
</comment>